<evidence type="ECO:0000256" key="1">
    <source>
        <dbReference type="SAM" id="Phobius"/>
    </source>
</evidence>
<comment type="caution">
    <text evidence="2">The sequence shown here is derived from an EMBL/GenBank/DDBJ whole genome shotgun (WGS) entry which is preliminary data.</text>
</comment>
<keyword evidence="1" id="KW-0472">Membrane</keyword>
<proteinExistence type="predicted"/>
<organism evidence="2 3">
    <name type="scientific">Nelumbo nucifera</name>
    <name type="common">Sacred lotus</name>
    <dbReference type="NCBI Taxonomy" id="4432"/>
    <lineage>
        <taxon>Eukaryota</taxon>
        <taxon>Viridiplantae</taxon>
        <taxon>Streptophyta</taxon>
        <taxon>Embryophyta</taxon>
        <taxon>Tracheophyta</taxon>
        <taxon>Spermatophyta</taxon>
        <taxon>Magnoliopsida</taxon>
        <taxon>Proteales</taxon>
        <taxon>Nelumbonaceae</taxon>
        <taxon>Nelumbo</taxon>
    </lineage>
</organism>
<keyword evidence="1" id="KW-0812">Transmembrane</keyword>
<gene>
    <name evidence="2" type="ORF">HUJ06_017756</name>
</gene>
<accession>A0A822ZX68</accession>
<sequence length="64" mass="7330">MDKLEIKLIGAPALQFLLPSFYWVGPIVLCLVLLTHQYGKESPILDYKIRYRSDVDCGLCKWAS</sequence>
<feature type="transmembrane region" description="Helical" evidence="1">
    <location>
        <begin position="20"/>
        <end position="39"/>
    </location>
</feature>
<keyword evidence="1" id="KW-1133">Transmembrane helix</keyword>
<protein>
    <submittedName>
        <fullName evidence="2">Uncharacterized protein</fullName>
    </submittedName>
</protein>
<name>A0A822ZX68_NELNU</name>
<dbReference type="AlphaFoldDB" id="A0A822ZX68"/>
<keyword evidence="3" id="KW-1185">Reference proteome</keyword>
<evidence type="ECO:0000313" key="2">
    <source>
        <dbReference type="EMBL" id="DAD47819.1"/>
    </source>
</evidence>
<evidence type="ECO:0000313" key="3">
    <source>
        <dbReference type="Proteomes" id="UP000607653"/>
    </source>
</evidence>
<dbReference type="EMBL" id="DUZY01000008">
    <property type="protein sequence ID" value="DAD47819.1"/>
    <property type="molecule type" value="Genomic_DNA"/>
</dbReference>
<reference evidence="2 3" key="1">
    <citation type="journal article" date="2020" name="Mol. Biol. Evol.">
        <title>Distinct Expression and Methylation Patterns for Genes with Different Fates following a Single Whole-Genome Duplication in Flowering Plants.</title>
        <authorList>
            <person name="Shi T."/>
            <person name="Rahmani R.S."/>
            <person name="Gugger P.F."/>
            <person name="Wang M."/>
            <person name="Li H."/>
            <person name="Zhang Y."/>
            <person name="Li Z."/>
            <person name="Wang Q."/>
            <person name="Van de Peer Y."/>
            <person name="Marchal K."/>
            <person name="Chen J."/>
        </authorList>
    </citation>
    <scope>NUCLEOTIDE SEQUENCE [LARGE SCALE GENOMIC DNA]</scope>
    <source>
        <tissue evidence="2">Leaf</tissue>
    </source>
</reference>
<dbReference type="Proteomes" id="UP000607653">
    <property type="component" value="Unassembled WGS sequence"/>
</dbReference>